<gene>
    <name evidence="3" type="ORF">PgNI_11281</name>
</gene>
<organism evidence="2 3">
    <name type="scientific">Pyricularia grisea</name>
    <name type="common">Crabgrass-specific blast fungus</name>
    <name type="synonym">Magnaporthe grisea</name>
    <dbReference type="NCBI Taxonomy" id="148305"/>
    <lineage>
        <taxon>Eukaryota</taxon>
        <taxon>Fungi</taxon>
        <taxon>Dikarya</taxon>
        <taxon>Ascomycota</taxon>
        <taxon>Pezizomycotina</taxon>
        <taxon>Sordariomycetes</taxon>
        <taxon>Sordariomycetidae</taxon>
        <taxon>Magnaporthales</taxon>
        <taxon>Pyriculariaceae</taxon>
        <taxon>Pyricularia</taxon>
    </lineage>
</organism>
<evidence type="ECO:0000313" key="2">
    <source>
        <dbReference type="Proteomes" id="UP000515153"/>
    </source>
</evidence>
<keyword evidence="2" id="KW-1185">Reference proteome</keyword>
<dbReference type="AlphaFoldDB" id="A0A6P8APX3"/>
<name>A0A6P8APX3_PYRGI</name>
<sequence>MLSSPEAPDKASGDVMATVPTTSFKPDGTSRRRPALHTRITLREDHLSVLQTVISKATSLEHDRDARVGPVDFEGVEVVPRKIDASNVGQRRLGTSSSSSCIHPAAEKAVEGGQGCPVNVHLIVISSRAGIEPLQPIDGEVGQFRCMDAQLAQAYQASDVEGAQAVGGYGHLVVHRFEARQGQLDEVICVEIDYQIPDAS</sequence>
<protein>
    <submittedName>
        <fullName evidence="3">Uncharacterized protein</fullName>
    </submittedName>
</protein>
<proteinExistence type="predicted"/>
<evidence type="ECO:0000256" key="1">
    <source>
        <dbReference type="SAM" id="MobiDB-lite"/>
    </source>
</evidence>
<feature type="region of interest" description="Disordered" evidence="1">
    <location>
        <begin position="1"/>
        <end position="33"/>
    </location>
</feature>
<reference evidence="3" key="3">
    <citation type="submission" date="2025-08" db="UniProtKB">
        <authorList>
            <consortium name="RefSeq"/>
        </authorList>
    </citation>
    <scope>IDENTIFICATION</scope>
    <source>
        <strain evidence="3">NI907</strain>
    </source>
</reference>
<accession>A0A6P8APX3</accession>
<reference evidence="2 3" key="1">
    <citation type="journal article" date="2019" name="Mol. Biol. Evol.">
        <title>Blast fungal genomes show frequent chromosomal changes, gene gains and losses, and effector gene turnover.</title>
        <authorList>
            <person name="Gomez Luciano L.B."/>
            <person name="Jason Tsai I."/>
            <person name="Chuma I."/>
            <person name="Tosa Y."/>
            <person name="Chen Y.H."/>
            <person name="Li J.Y."/>
            <person name="Li M.Y."/>
            <person name="Jade Lu M.Y."/>
            <person name="Nakayashiki H."/>
            <person name="Li W.H."/>
        </authorList>
    </citation>
    <scope>NUCLEOTIDE SEQUENCE [LARGE SCALE GENOMIC DNA]</scope>
    <source>
        <strain evidence="2 3">NI907</strain>
    </source>
</reference>
<dbReference type="RefSeq" id="XP_030976966.1">
    <property type="nucleotide sequence ID" value="XM_031131251.1"/>
</dbReference>
<reference evidence="3" key="2">
    <citation type="submission" date="2019-10" db="EMBL/GenBank/DDBJ databases">
        <authorList>
            <consortium name="NCBI Genome Project"/>
        </authorList>
    </citation>
    <scope>NUCLEOTIDE SEQUENCE</scope>
    <source>
        <strain evidence="3">NI907</strain>
    </source>
</reference>
<dbReference type="Proteomes" id="UP000515153">
    <property type="component" value="Chromosome VI"/>
</dbReference>
<dbReference type="GeneID" id="41966156"/>
<dbReference type="KEGG" id="pgri:PgNI_11281"/>
<evidence type="ECO:0000313" key="3">
    <source>
        <dbReference type="RefSeq" id="XP_030976966.1"/>
    </source>
</evidence>